<gene>
    <name evidence="1" type="ORF">OG442_23085</name>
</gene>
<dbReference type="RefSeq" id="WP_329077818.1">
    <property type="nucleotide sequence ID" value="NZ_CP109495.1"/>
</dbReference>
<evidence type="ECO:0000313" key="2">
    <source>
        <dbReference type="Proteomes" id="UP001432209"/>
    </source>
</evidence>
<protein>
    <recommendedName>
        <fullName evidence="3">DUF4253 domain-containing protein</fullName>
    </recommendedName>
</protein>
<keyword evidence="2" id="KW-1185">Reference proteome</keyword>
<name>A0ABZ2A9M3_STRNV</name>
<proteinExistence type="predicted"/>
<sequence>MSDAYSPIPELNLLREFYDRQPAISDGFEMYEYGQPDDAFVHWFDIPGARDPELAGHLARLVPFAQASGSGSFYALWRCDDRADLATLPVIRFGDEGDLDVIASGLRELFRLLAVDDEWYMLDDGAADERSTDHADYLVWLRRTFGLTRPDDPQAIINTATAEYGCQFADWLRQFASAEIADSVLEPSF</sequence>
<accession>A0ABZ2A9M3</accession>
<evidence type="ECO:0008006" key="3">
    <source>
        <dbReference type="Google" id="ProtNLM"/>
    </source>
</evidence>
<organism evidence="1 2">
    <name type="scientific">Streptomyces niveus</name>
    <name type="common">Streptomyces spheroides</name>
    <dbReference type="NCBI Taxonomy" id="193462"/>
    <lineage>
        <taxon>Bacteria</taxon>
        <taxon>Bacillati</taxon>
        <taxon>Actinomycetota</taxon>
        <taxon>Actinomycetes</taxon>
        <taxon>Kitasatosporales</taxon>
        <taxon>Streptomycetaceae</taxon>
        <taxon>Streptomyces</taxon>
    </lineage>
</organism>
<dbReference type="EMBL" id="CP109495">
    <property type="protein sequence ID" value="WUX54199.1"/>
    <property type="molecule type" value="Genomic_DNA"/>
</dbReference>
<dbReference type="Proteomes" id="UP001432209">
    <property type="component" value="Chromosome"/>
</dbReference>
<reference evidence="1" key="1">
    <citation type="submission" date="2022-10" db="EMBL/GenBank/DDBJ databases">
        <title>The complete genomes of actinobacterial strains from the NBC collection.</title>
        <authorList>
            <person name="Joergensen T.S."/>
            <person name="Alvarez Arevalo M."/>
            <person name="Sterndorff E.B."/>
            <person name="Faurdal D."/>
            <person name="Vuksanovic O."/>
            <person name="Mourched A.-S."/>
            <person name="Charusanti P."/>
            <person name="Shaw S."/>
            <person name="Blin K."/>
            <person name="Weber T."/>
        </authorList>
    </citation>
    <scope>NUCLEOTIDE SEQUENCE</scope>
    <source>
        <strain evidence="1">NBC_01432</strain>
    </source>
</reference>
<evidence type="ECO:0000313" key="1">
    <source>
        <dbReference type="EMBL" id="WUX54199.1"/>
    </source>
</evidence>